<name>A0A382J9M5_9ZZZZ</name>
<accession>A0A382J9M5</accession>
<sequence length="74" mass="8669">MTSQSKRMDKILMDSKLGSDGIYSSKFSNSDQGKEIAFRETISNLQYDNYLETISRHHSIPVMDWEVKRILRKL</sequence>
<proteinExistence type="predicted"/>
<gene>
    <name evidence="1" type="ORF">METZ01_LOCUS261129</name>
</gene>
<organism evidence="1">
    <name type="scientific">marine metagenome</name>
    <dbReference type="NCBI Taxonomy" id="408172"/>
    <lineage>
        <taxon>unclassified sequences</taxon>
        <taxon>metagenomes</taxon>
        <taxon>ecological metagenomes</taxon>
    </lineage>
</organism>
<dbReference type="EMBL" id="UINC01072548">
    <property type="protein sequence ID" value="SVC08275.1"/>
    <property type="molecule type" value="Genomic_DNA"/>
</dbReference>
<protein>
    <submittedName>
        <fullName evidence="1">Uncharacterized protein</fullName>
    </submittedName>
</protein>
<feature type="non-terminal residue" evidence="1">
    <location>
        <position position="74"/>
    </location>
</feature>
<evidence type="ECO:0000313" key="1">
    <source>
        <dbReference type="EMBL" id="SVC08275.1"/>
    </source>
</evidence>
<dbReference type="AlphaFoldDB" id="A0A382J9M5"/>
<reference evidence="1" key="1">
    <citation type="submission" date="2018-05" db="EMBL/GenBank/DDBJ databases">
        <authorList>
            <person name="Lanie J.A."/>
            <person name="Ng W.-L."/>
            <person name="Kazmierczak K.M."/>
            <person name="Andrzejewski T.M."/>
            <person name="Davidsen T.M."/>
            <person name="Wayne K.J."/>
            <person name="Tettelin H."/>
            <person name="Glass J.I."/>
            <person name="Rusch D."/>
            <person name="Podicherti R."/>
            <person name="Tsui H.-C.T."/>
            <person name="Winkler M.E."/>
        </authorList>
    </citation>
    <scope>NUCLEOTIDE SEQUENCE</scope>
</reference>